<dbReference type="GO" id="GO:0000287">
    <property type="term" value="F:magnesium ion binding"/>
    <property type="evidence" value="ECO:0007669"/>
    <property type="project" value="TreeGrafter"/>
</dbReference>
<reference evidence="7" key="1">
    <citation type="submission" date="2021-03" db="EMBL/GenBank/DDBJ databases">
        <title>Draft genome sequence of rust myrtle Austropuccinia psidii MF-1, a brazilian biotype.</title>
        <authorList>
            <person name="Quecine M.C."/>
            <person name="Pachon D.M.R."/>
            <person name="Bonatelli M.L."/>
            <person name="Correr F.H."/>
            <person name="Franceschini L.M."/>
            <person name="Leite T.F."/>
            <person name="Margarido G.R.A."/>
            <person name="Almeida C.A."/>
            <person name="Ferrarezi J.A."/>
            <person name="Labate C.A."/>
        </authorList>
    </citation>
    <scope>NUCLEOTIDE SEQUENCE</scope>
    <source>
        <strain evidence="7">MF-1</strain>
    </source>
</reference>
<keyword evidence="4 6" id="KW-0808">Transferase</keyword>
<proteinExistence type="inferred from homology"/>
<evidence type="ECO:0000256" key="6">
    <source>
        <dbReference type="RuleBase" id="RU362100"/>
    </source>
</evidence>
<dbReference type="SUPFAM" id="SSF51621">
    <property type="entry name" value="Phosphoenolpyruvate/pyruvate domain"/>
    <property type="match status" value="1"/>
</dbReference>
<dbReference type="GO" id="GO:0003864">
    <property type="term" value="F:3-methyl-2-oxobutanoate hydroxymethyltransferase activity"/>
    <property type="evidence" value="ECO:0007669"/>
    <property type="project" value="UniProtKB-EC"/>
</dbReference>
<organism evidence="7 8">
    <name type="scientific">Austropuccinia psidii MF-1</name>
    <dbReference type="NCBI Taxonomy" id="1389203"/>
    <lineage>
        <taxon>Eukaryota</taxon>
        <taxon>Fungi</taxon>
        <taxon>Dikarya</taxon>
        <taxon>Basidiomycota</taxon>
        <taxon>Pucciniomycotina</taxon>
        <taxon>Pucciniomycetes</taxon>
        <taxon>Pucciniales</taxon>
        <taxon>Sphaerophragmiaceae</taxon>
        <taxon>Austropuccinia</taxon>
    </lineage>
</organism>
<dbReference type="CDD" id="cd06557">
    <property type="entry name" value="KPHMT-like"/>
    <property type="match status" value="1"/>
</dbReference>
<comment type="function">
    <text evidence="6">Catalyzes the reversible reaction in which hydroxymethyl group from 5,10-methylenetetrahydrofolate is transferred onto alpha-ketoisovalerate to form ketopantoate.</text>
</comment>
<sequence>MFISAPGSSRLLTKKFQPPRRRFQFKTYSALPLNSISLLAADQARNSESKSKSQPIKVPTIKKNQPSHLVTFKTLNELHLEKVPITVLTAHDFPTARILAMSASYPNPTLVGPPGIDICLCGDSLANVSLGYSSTTQLGLEEFSYHLKAVRRGLDSLKQETFYRIPLLIADLPFGSFEESIEQGMRTAIKLTQLAQIDGVKIEGGPELVPLIERLTSYGIPVVAHIGLTPQRTSLLGGFRVQGHDSSIKARQIIADALQLEKAGCVALVIEAVPIELVDQLIPQLSIPVIGIGAGPATDGQVLVLTDLVGALDTPIPKFVPNFTSSLNLNFQARPTWEIGLQIINEYVTQVRLRKFPQVGQHTYQMKPNVLQELQRKGWSQ</sequence>
<dbReference type="PANTHER" id="PTHR20881">
    <property type="entry name" value="3-METHYL-2-OXOBUTANOATE HYDROXYMETHYLTRANSFERASE"/>
    <property type="match status" value="1"/>
</dbReference>
<dbReference type="Pfam" id="PF02548">
    <property type="entry name" value="Pantoate_transf"/>
    <property type="match status" value="1"/>
</dbReference>
<dbReference type="HAMAP" id="MF_00156">
    <property type="entry name" value="PanB"/>
    <property type="match status" value="1"/>
</dbReference>
<dbReference type="GO" id="GO:0015940">
    <property type="term" value="P:pantothenate biosynthetic process"/>
    <property type="evidence" value="ECO:0007669"/>
    <property type="project" value="UniProtKB-KW"/>
</dbReference>
<dbReference type="OrthoDB" id="425211at2759"/>
<dbReference type="EMBL" id="AVOT02043040">
    <property type="protein sequence ID" value="MBW0538463.1"/>
    <property type="molecule type" value="Genomic_DNA"/>
</dbReference>
<evidence type="ECO:0000256" key="1">
    <source>
        <dbReference type="ARBA" id="ARBA00005033"/>
    </source>
</evidence>
<dbReference type="InterPro" id="IPR040442">
    <property type="entry name" value="Pyrv_kinase-like_dom_sf"/>
</dbReference>
<gene>
    <name evidence="7" type="ORF">O181_078178</name>
</gene>
<evidence type="ECO:0000256" key="4">
    <source>
        <dbReference type="ARBA" id="ARBA00022679"/>
    </source>
</evidence>
<dbReference type="Gene3D" id="3.20.20.60">
    <property type="entry name" value="Phosphoenolpyruvate-binding domains"/>
    <property type="match status" value="1"/>
</dbReference>
<dbReference type="EC" id="2.1.2.11" evidence="3 6"/>
<dbReference type="AlphaFoldDB" id="A0A9Q3IEE4"/>
<dbReference type="GO" id="GO:0005739">
    <property type="term" value="C:mitochondrion"/>
    <property type="evidence" value="ECO:0007669"/>
    <property type="project" value="TreeGrafter"/>
</dbReference>
<dbReference type="NCBIfam" id="TIGR00222">
    <property type="entry name" value="panB"/>
    <property type="match status" value="1"/>
</dbReference>
<keyword evidence="8" id="KW-1185">Reference proteome</keyword>
<evidence type="ECO:0000256" key="2">
    <source>
        <dbReference type="ARBA" id="ARBA00008676"/>
    </source>
</evidence>
<name>A0A9Q3IEE4_9BASI</name>
<dbReference type="InterPro" id="IPR015813">
    <property type="entry name" value="Pyrv/PenolPyrv_kinase-like_dom"/>
</dbReference>
<evidence type="ECO:0000313" key="8">
    <source>
        <dbReference type="Proteomes" id="UP000765509"/>
    </source>
</evidence>
<comment type="similarity">
    <text evidence="2 6">Belongs to the PanB family.</text>
</comment>
<accession>A0A9Q3IEE4</accession>
<comment type="caution">
    <text evidence="7">The sequence shown here is derived from an EMBL/GenBank/DDBJ whole genome shotgun (WGS) entry which is preliminary data.</text>
</comment>
<keyword evidence="6" id="KW-0566">Pantothenate biosynthesis</keyword>
<evidence type="ECO:0000256" key="5">
    <source>
        <dbReference type="ARBA" id="ARBA00049172"/>
    </source>
</evidence>
<comment type="pathway">
    <text evidence="1 6">Cofactor biosynthesis; (R)-pantothenate biosynthesis; (R)-pantoate from 3-methyl-2-oxobutanoate: step 1/2.</text>
</comment>
<comment type="catalytic activity">
    <reaction evidence="5 6">
        <text>(6R)-5,10-methylene-5,6,7,8-tetrahydrofolate + 3-methyl-2-oxobutanoate + H2O = 2-dehydropantoate + (6S)-5,6,7,8-tetrahydrofolate</text>
        <dbReference type="Rhea" id="RHEA:11824"/>
        <dbReference type="ChEBI" id="CHEBI:11561"/>
        <dbReference type="ChEBI" id="CHEBI:11851"/>
        <dbReference type="ChEBI" id="CHEBI:15377"/>
        <dbReference type="ChEBI" id="CHEBI:15636"/>
        <dbReference type="ChEBI" id="CHEBI:57453"/>
        <dbReference type="EC" id="2.1.2.11"/>
    </reaction>
</comment>
<evidence type="ECO:0000256" key="3">
    <source>
        <dbReference type="ARBA" id="ARBA00012618"/>
    </source>
</evidence>
<dbReference type="InterPro" id="IPR003700">
    <property type="entry name" value="Pantoate_hydroxy_MeTrfase"/>
</dbReference>
<evidence type="ECO:0000313" key="7">
    <source>
        <dbReference type="EMBL" id="MBW0538463.1"/>
    </source>
</evidence>
<protein>
    <recommendedName>
        <fullName evidence="3 6">3-methyl-2-oxobutanoate hydroxymethyltransferase</fullName>
        <ecNumber evidence="3 6">2.1.2.11</ecNumber>
    </recommendedName>
</protein>
<dbReference type="Proteomes" id="UP000765509">
    <property type="component" value="Unassembled WGS sequence"/>
</dbReference>
<dbReference type="PANTHER" id="PTHR20881:SF0">
    <property type="entry name" value="3-METHYL-2-OXOBUTANOATE HYDROXYMETHYLTRANSFERASE"/>
    <property type="match status" value="1"/>
</dbReference>